<dbReference type="Pfam" id="PF23232">
    <property type="entry name" value="AAA_lid_13"/>
    <property type="match status" value="1"/>
</dbReference>
<name>A0A1Y2D601_9PEZI</name>
<dbReference type="Proteomes" id="UP000193689">
    <property type="component" value="Unassembled WGS sequence"/>
</dbReference>
<comment type="caution">
    <text evidence="3">The sequence shown here is derived from an EMBL/GenBank/DDBJ whole genome shotgun (WGS) entry which is preliminary data.</text>
</comment>
<dbReference type="InterPro" id="IPR027417">
    <property type="entry name" value="P-loop_NTPase"/>
</dbReference>
<dbReference type="PANTHER" id="PTHR46411">
    <property type="entry name" value="FAMILY ATPASE, PUTATIVE-RELATED"/>
    <property type="match status" value="1"/>
</dbReference>
<gene>
    <name evidence="3" type="ORF">BCR38DRAFT_415274</name>
</gene>
<organism evidence="3 4">
    <name type="scientific">Pseudomassariella vexata</name>
    <dbReference type="NCBI Taxonomy" id="1141098"/>
    <lineage>
        <taxon>Eukaryota</taxon>
        <taxon>Fungi</taxon>
        <taxon>Dikarya</taxon>
        <taxon>Ascomycota</taxon>
        <taxon>Pezizomycotina</taxon>
        <taxon>Sordariomycetes</taxon>
        <taxon>Xylariomycetidae</taxon>
        <taxon>Amphisphaeriales</taxon>
        <taxon>Pseudomassariaceae</taxon>
        <taxon>Pseudomassariella</taxon>
    </lineage>
</organism>
<dbReference type="InterPro" id="IPR003593">
    <property type="entry name" value="AAA+_ATPase"/>
</dbReference>
<keyword evidence="1" id="KW-0812">Transmembrane</keyword>
<dbReference type="AlphaFoldDB" id="A0A1Y2D601"/>
<dbReference type="Pfam" id="PF22942">
    <property type="entry name" value="DUF7025"/>
    <property type="match status" value="1"/>
</dbReference>
<dbReference type="OrthoDB" id="10042665at2759"/>
<dbReference type="SUPFAM" id="SSF52540">
    <property type="entry name" value="P-loop containing nucleoside triphosphate hydrolases"/>
    <property type="match status" value="1"/>
</dbReference>
<dbReference type="PANTHER" id="PTHR46411:SF2">
    <property type="entry name" value="AAA+ ATPASE DOMAIN-CONTAINING PROTEIN"/>
    <property type="match status" value="1"/>
</dbReference>
<dbReference type="Gene3D" id="3.40.50.300">
    <property type="entry name" value="P-loop containing nucleotide triphosphate hydrolases"/>
    <property type="match status" value="1"/>
</dbReference>
<keyword evidence="1" id="KW-0472">Membrane</keyword>
<sequence length="834" mass="93859">MDFDDSRSSTSFEDIGAKLLTHGADYDESKWGGVDNDVNKLKALIAKSTSKNARELADGEVQDVCYVLQYKGLSGKITEVHRSSEPIKIQLDDTKDDSLGTRKNKPVLEIVTKVSTSIVNKSGNGYGRQPPPSPSNLYDQYFHNDNYGEYAYGNARSRKKEEDGSNMKIANIERTAMMIHSPYLINALKAVVGYYPAASFIGDSVRIDAPYQVLVHHRAALARYKYAFATAKHIDVLLGFIEKTLGKELRAEEERHNSSTPKATFDKLWMIYKPGEVVYVNYNNKWTPFVISRCLDEMPNPRDEAVVSPYTIDCWNVVYKGSKLRRMMHSFVVNAFSGEEAILGLTVIPARFFRGDDKDEDPLYIQRKHIELGKMVWDLAKGPVHMSYDGSLVETEPSSEWNPPTGARGYMSGRVIVDCEGFARYSGNCPGSSPGRPNEVPPPFTNRFTPPKCQLPYFAPCCGCSVCSSAAGKHERPSPFADFEDLDPTLDDAPSSDLYYLVLTKVVSGFILGKRRWGHFNVEDLEEVKFDKEAFKYLVLDDEIKLTVKALIGKFSSNNGQVTPWPNDFVKNKGQGRIFLLHGSPGVGKTCTVECVAELARRPLLSLTSGDLSTMSCTVEKSLEYFLQLGERFGAIVLLDEADVYLETRRTKDIARNGLVSIFLRALEYYRGVLFLTTNRVQTFDSAFTSRIHVALHYKSLTHTDREKIWLNSFERLERDSNGRVHISVATREYAYESQDVHSLRWNGREIRNALQTAVALAETEADEEGQEKVIVTDKHLRSVVKMSRGLRIYCFDAGTVMTILLGAIGMLFMRRTTTTTARMSFMTDDGWLM</sequence>
<dbReference type="SMART" id="SM00382">
    <property type="entry name" value="AAA"/>
    <property type="match status" value="1"/>
</dbReference>
<dbReference type="EMBL" id="MCFJ01000033">
    <property type="protein sequence ID" value="ORY54584.1"/>
    <property type="molecule type" value="Genomic_DNA"/>
</dbReference>
<dbReference type="InterPro" id="IPR056599">
    <property type="entry name" value="AAA_lid_fung"/>
</dbReference>
<dbReference type="GO" id="GO:0016887">
    <property type="term" value="F:ATP hydrolysis activity"/>
    <property type="evidence" value="ECO:0007669"/>
    <property type="project" value="InterPro"/>
</dbReference>
<dbReference type="GeneID" id="63775225"/>
<dbReference type="RefSeq" id="XP_040709272.1">
    <property type="nucleotide sequence ID" value="XM_040859013.1"/>
</dbReference>
<feature type="transmembrane region" description="Helical" evidence="1">
    <location>
        <begin position="791"/>
        <end position="814"/>
    </location>
</feature>
<feature type="domain" description="AAA+ ATPase" evidence="2">
    <location>
        <begin position="575"/>
        <end position="702"/>
    </location>
</feature>
<dbReference type="Pfam" id="PF00004">
    <property type="entry name" value="AAA"/>
    <property type="match status" value="1"/>
</dbReference>
<dbReference type="InterPro" id="IPR003959">
    <property type="entry name" value="ATPase_AAA_core"/>
</dbReference>
<keyword evidence="3" id="KW-0378">Hydrolase</keyword>
<evidence type="ECO:0000313" key="3">
    <source>
        <dbReference type="EMBL" id="ORY54584.1"/>
    </source>
</evidence>
<keyword evidence="1" id="KW-1133">Transmembrane helix</keyword>
<dbReference type="InterPro" id="IPR054289">
    <property type="entry name" value="DUF7025"/>
</dbReference>
<evidence type="ECO:0000313" key="4">
    <source>
        <dbReference type="Proteomes" id="UP000193689"/>
    </source>
</evidence>
<evidence type="ECO:0000259" key="2">
    <source>
        <dbReference type="SMART" id="SM00382"/>
    </source>
</evidence>
<proteinExistence type="predicted"/>
<accession>A0A1Y2D601</accession>
<keyword evidence="4" id="KW-1185">Reference proteome</keyword>
<dbReference type="STRING" id="1141098.A0A1Y2D601"/>
<reference evidence="3 4" key="1">
    <citation type="submission" date="2016-07" db="EMBL/GenBank/DDBJ databases">
        <title>Pervasive Adenine N6-methylation of Active Genes in Fungi.</title>
        <authorList>
            <consortium name="DOE Joint Genome Institute"/>
            <person name="Mondo S.J."/>
            <person name="Dannebaum R.O."/>
            <person name="Kuo R.C."/>
            <person name="Labutti K."/>
            <person name="Haridas S."/>
            <person name="Kuo A."/>
            <person name="Salamov A."/>
            <person name="Ahrendt S.R."/>
            <person name="Lipzen A."/>
            <person name="Sullivan W."/>
            <person name="Andreopoulos W.B."/>
            <person name="Clum A."/>
            <person name="Lindquist E."/>
            <person name="Daum C."/>
            <person name="Ramamoorthy G.K."/>
            <person name="Gryganskyi A."/>
            <person name="Culley D."/>
            <person name="Magnuson J.K."/>
            <person name="James T.Y."/>
            <person name="O'Malley M.A."/>
            <person name="Stajich J.E."/>
            <person name="Spatafora J.W."/>
            <person name="Visel A."/>
            <person name="Grigoriev I.V."/>
        </authorList>
    </citation>
    <scope>NUCLEOTIDE SEQUENCE [LARGE SCALE GENOMIC DNA]</scope>
    <source>
        <strain evidence="3 4">CBS 129021</strain>
    </source>
</reference>
<dbReference type="GO" id="GO:0005524">
    <property type="term" value="F:ATP binding"/>
    <property type="evidence" value="ECO:0007669"/>
    <property type="project" value="InterPro"/>
</dbReference>
<dbReference type="InParanoid" id="A0A1Y2D601"/>
<protein>
    <submittedName>
        <fullName evidence="3">p-loop containing nucleoside triphosphate hydrolase protein</fullName>
    </submittedName>
</protein>
<evidence type="ECO:0000256" key="1">
    <source>
        <dbReference type="SAM" id="Phobius"/>
    </source>
</evidence>